<keyword evidence="1" id="KW-0472">Membrane</keyword>
<dbReference type="HOGENOM" id="CLU_152361_0_0_6"/>
<accession>R8YIA3</accession>
<dbReference type="Pfam" id="PF05437">
    <property type="entry name" value="AzlD"/>
    <property type="match status" value="1"/>
</dbReference>
<dbReference type="InterPro" id="IPR008407">
    <property type="entry name" value="Brnchd-chn_aa_trnsp_AzlD"/>
</dbReference>
<dbReference type="Proteomes" id="UP000014024">
    <property type="component" value="Unassembled WGS sequence"/>
</dbReference>
<organism evidence="2 3">
    <name type="scientific">Acinetobacter pittii ANC 4050</name>
    <dbReference type="NCBI Taxonomy" id="1217691"/>
    <lineage>
        <taxon>Bacteria</taxon>
        <taxon>Pseudomonadati</taxon>
        <taxon>Pseudomonadota</taxon>
        <taxon>Gammaproteobacteria</taxon>
        <taxon>Moraxellales</taxon>
        <taxon>Moraxellaceae</taxon>
        <taxon>Acinetobacter</taxon>
        <taxon>Acinetobacter calcoaceticus/baumannii complex</taxon>
    </lineage>
</organism>
<sequence length="99" mass="10631">MISTTALITIIGMALVTYATRLLGYLLLRNRTLSPRTRSVLECAPGCVIVSVIAPYFVSPHPEVVIAMLIAVACATRLSMLPTLIISVASLGILKFLMN</sequence>
<evidence type="ECO:0000313" key="3">
    <source>
        <dbReference type="Proteomes" id="UP000014024"/>
    </source>
</evidence>
<dbReference type="PATRIC" id="fig|1217691.3.peg.1521"/>
<evidence type="ECO:0008006" key="4">
    <source>
        <dbReference type="Google" id="ProtNLM"/>
    </source>
</evidence>
<name>R8YIA3_ACIPI</name>
<evidence type="ECO:0000313" key="2">
    <source>
        <dbReference type="EMBL" id="EOQ68821.1"/>
    </source>
</evidence>
<feature type="transmembrane region" description="Helical" evidence="1">
    <location>
        <begin position="64"/>
        <end position="94"/>
    </location>
</feature>
<dbReference type="OrthoDB" id="3078300at2"/>
<keyword evidence="1" id="KW-1133">Transmembrane helix</keyword>
<reference evidence="2 3" key="1">
    <citation type="submission" date="2013-02" db="EMBL/GenBank/DDBJ databases">
        <title>The Genome Sequence of Acinetobacter sp. ANC 4050.</title>
        <authorList>
            <consortium name="The Broad Institute Genome Sequencing Platform"/>
            <consortium name="The Broad Institute Genome Sequencing Center for Infectious Disease"/>
            <person name="Cerqueira G."/>
            <person name="Feldgarden M."/>
            <person name="Courvalin P."/>
            <person name="Perichon B."/>
            <person name="Grillot-Courvalin C."/>
            <person name="Clermont D."/>
            <person name="Rocha E."/>
            <person name="Yoon E.-J."/>
            <person name="Nemec A."/>
            <person name="Walker B."/>
            <person name="Young S.K."/>
            <person name="Zeng Q."/>
            <person name="Gargeya S."/>
            <person name="Fitzgerald M."/>
            <person name="Haas B."/>
            <person name="Abouelleil A."/>
            <person name="Alvarado L."/>
            <person name="Arachchi H.M."/>
            <person name="Berlin A.M."/>
            <person name="Chapman S.B."/>
            <person name="Dewar J."/>
            <person name="Goldberg J."/>
            <person name="Griggs A."/>
            <person name="Gujja S."/>
            <person name="Hansen M."/>
            <person name="Howarth C."/>
            <person name="Imamovic A."/>
            <person name="Larimer J."/>
            <person name="McCowan C."/>
            <person name="Murphy C."/>
            <person name="Neiman D."/>
            <person name="Pearson M."/>
            <person name="Priest M."/>
            <person name="Roberts A."/>
            <person name="Saif S."/>
            <person name="Shea T."/>
            <person name="Sisk P."/>
            <person name="Sykes S."/>
            <person name="Wortman J."/>
            <person name="Nusbaum C."/>
            <person name="Birren B."/>
        </authorList>
    </citation>
    <scope>NUCLEOTIDE SEQUENCE [LARGE SCALE GENOMIC DNA]</scope>
    <source>
        <strain evidence="2 3">ANC 4050</strain>
    </source>
</reference>
<feature type="transmembrane region" description="Helical" evidence="1">
    <location>
        <begin position="40"/>
        <end position="58"/>
    </location>
</feature>
<proteinExistence type="predicted"/>
<dbReference type="AlphaFoldDB" id="R8YIA3"/>
<dbReference type="EMBL" id="APQM01000007">
    <property type="protein sequence ID" value="EOQ68821.1"/>
    <property type="molecule type" value="Genomic_DNA"/>
</dbReference>
<evidence type="ECO:0000256" key="1">
    <source>
        <dbReference type="SAM" id="Phobius"/>
    </source>
</evidence>
<dbReference type="RefSeq" id="WP_016141548.1">
    <property type="nucleotide sequence ID" value="NZ_KB976987.1"/>
</dbReference>
<keyword evidence="1" id="KW-0812">Transmembrane</keyword>
<feature type="transmembrane region" description="Helical" evidence="1">
    <location>
        <begin position="6"/>
        <end position="28"/>
    </location>
</feature>
<comment type="caution">
    <text evidence="2">The sequence shown here is derived from an EMBL/GenBank/DDBJ whole genome shotgun (WGS) entry which is preliminary data.</text>
</comment>
<protein>
    <recommendedName>
        <fullName evidence="4">AzlD family protein</fullName>
    </recommendedName>
</protein>
<gene>
    <name evidence="2" type="ORF">F931_01539</name>
</gene>